<name>A0ABU7LEI9_9NOCA</name>
<evidence type="ECO:0000256" key="1">
    <source>
        <dbReference type="SAM" id="MobiDB-lite"/>
    </source>
</evidence>
<keyword evidence="3" id="KW-1185">Reference proteome</keyword>
<accession>A0ABU7LEI9</accession>
<evidence type="ECO:0000313" key="2">
    <source>
        <dbReference type="EMBL" id="MEE2059979.1"/>
    </source>
</evidence>
<protein>
    <submittedName>
        <fullName evidence="2">Uncharacterized protein</fullName>
    </submittedName>
</protein>
<evidence type="ECO:0000313" key="3">
    <source>
        <dbReference type="Proteomes" id="UP001336020"/>
    </source>
</evidence>
<dbReference type="EMBL" id="JAUTXY010000010">
    <property type="protein sequence ID" value="MEE2059979.1"/>
    <property type="molecule type" value="Genomic_DNA"/>
</dbReference>
<sequence>MAGTMAARLSRLHALIDHPRTGDAEGAAAQRMLDRILARSRPPQNAGDRTYGQRHHRVGRHADLTRIAEMVREEIALARLVFSTPGQPGLPAESDPIADAPAGIVYTVSTPHDSEVVITLENVPQAWGWVSEYGVETASSALRALVDELADLLNGYNRDGVEIGKRFFGRVRVGDRTLVW</sequence>
<dbReference type="RefSeq" id="WP_330135165.1">
    <property type="nucleotide sequence ID" value="NZ_JAUTXY010000010.1"/>
</dbReference>
<organism evidence="2 3">
    <name type="scientific">Rhodococcus artemisiae</name>
    <dbReference type="NCBI Taxonomy" id="714159"/>
    <lineage>
        <taxon>Bacteria</taxon>
        <taxon>Bacillati</taxon>
        <taxon>Actinomycetota</taxon>
        <taxon>Actinomycetes</taxon>
        <taxon>Mycobacteriales</taxon>
        <taxon>Nocardiaceae</taxon>
        <taxon>Rhodococcus</taxon>
    </lineage>
</organism>
<gene>
    <name evidence="2" type="ORF">Q7514_20870</name>
</gene>
<feature type="region of interest" description="Disordered" evidence="1">
    <location>
        <begin position="38"/>
        <end position="57"/>
    </location>
</feature>
<comment type="caution">
    <text evidence="2">The sequence shown here is derived from an EMBL/GenBank/DDBJ whole genome shotgun (WGS) entry which is preliminary data.</text>
</comment>
<reference evidence="2 3" key="1">
    <citation type="submission" date="2023-07" db="EMBL/GenBank/DDBJ databases">
        <authorList>
            <person name="Girao M."/>
            <person name="Carvalho M.F."/>
        </authorList>
    </citation>
    <scope>NUCLEOTIDE SEQUENCE [LARGE SCALE GENOMIC DNA]</scope>
    <source>
        <strain evidence="2 3">YIM65754</strain>
    </source>
</reference>
<dbReference type="Proteomes" id="UP001336020">
    <property type="component" value="Unassembled WGS sequence"/>
</dbReference>
<proteinExistence type="predicted"/>